<evidence type="ECO:0000256" key="9">
    <source>
        <dbReference type="ARBA" id="ARBA00023012"/>
    </source>
</evidence>
<dbReference type="SMART" id="SM00304">
    <property type="entry name" value="HAMP"/>
    <property type="match status" value="1"/>
</dbReference>
<dbReference type="PANTHER" id="PTHR45436">
    <property type="entry name" value="SENSOR HISTIDINE KINASE YKOH"/>
    <property type="match status" value="1"/>
</dbReference>
<comment type="subcellular location">
    <subcellularLocation>
        <location evidence="2">Membrane</location>
    </subcellularLocation>
</comment>
<evidence type="ECO:0000256" key="2">
    <source>
        <dbReference type="ARBA" id="ARBA00004370"/>
    </source>
</evidence>
<dbReference type="EC" id="2.7.13.3" evidence="3"/>
<keyword evidence="6 11" id="KW-0812">Transmembrane</keyword>
<evidence type="ECO:0000313" key="14">
    <source>
        <dbReference type="EMBL" id="WWX26076.1"/>
    </source>
</evidence>
<evidence type="ECO:0000313" key="15">
    <source>
        <dbReference type="Proteomes" id="UP001375370"/>
    </source>
</evidence>
<keyword evidence="4" id="KW-0597">Phosphoprotein</keyword>
<dbReference type="InterPro" id="IPR004358">
    <property type="entry name" value="Sig_transdc_His_kin-like_C"/>
</dbReference>
<evidence type="ECO:0000256" key="11">
    <source>
        <dbReference type="SAM" id="Phobius"/>
    </source>
</evidence>
<dbReference type="Pfam" id="PF00512">
    <property type="entry name" value="HisKA"/>
    <property type="match status" value="1"/>
</dbReference>
<accession>A0ABZ2J5P4</accession>
<dbReference type="Pfam" id="PF00672">
    <property type="entry name" value="HAMP"/>
    <property type="match status" value="1"/>
</dbReference>
<evidence type="ECO:0000256" key="10">
    <source>
        <dbReference type="ARBA" id="ARBA00023136"/>
    </source>
</evidence>
<dbReference type="Gene3D" id="1.10.287.130">
    <property type="match status" value="1"/>
</dbReference>
<comment type="catalytic activity">
    <reaction evidence="1">
        <text>ATP + protein L-histidine = ADP + protein N-phospho-L-histidine.</text>
        <dbReference type="EC" id="2.7.13.3"/>
    </reaction>
</comment>
<evidence type="ECO:0000256" key="4">
    <source>
        <dbReference type="ARBA" id="ARBA00022553"/>
    </source>
</evidence>
<proteinExistence type="predicted"/>
<dbReference type="InterPro" id="IPR003594">
    <property type="entry name" value="HATPase_dom"/>
</dbReference>
<dbReference type="Gene3D" id="3.30.565.10">
    <property type="entry name" value="Histidine kinase-like ATPase, C-terminal domain"/>
    <property type="match status" value="1"/>
</dbReference>
<evidence type="ECO:0000256" key="5">
    <source>
        <dbReference type="ARBA" id="ARBA00022679"/>
    </source>
</evidence>
<gene>
    <name evidence="14" type="ORF">V8247_03675</name>
</gene>
<dbReference type="PRINTS" id="PR00344">
    <property type="entry name" value="BCTRLSENSOR"/>
</dbReference>
<organism evidence="14 15">
    <name type="scientific">Candidatus Dehalogenimonas loeffleri</name>
    <dbReference type="NCBI Taxonomy" id="3127115"/>
    <lineage>
        <taxon>Bacteria</taxon>
        <taxon>Bacillati</taxon>
        <taxon>Chloroflexota</taxon>
        <taxon>Dehalococcoidia</taxon>
        <taxon>Dehalococcoidales</taxon>
        <taxon>Dehalococcoidaceae</taxon>
        <taxon>Dehalogenimonas</taxon>
    </lineage>
</organism>
<dbReference type="SMART" id="SM00388">
    <property type="entry name" value="HisKA"/>
    <property type="match status" value="1"/>
</dbReference>
<dbReference type="SUPFAM" id="SSF55874">
    <property type="entry name" value="ATPase domain of HSP90 chaperone/DNA topoisomerase II/histidine kinase"/>
    <property type="match status" value="1"/>
</dbReference>
<name>A0ABZ2J5P4_9CHLR</name>
<sequence length="451" mass="49067">MSVKLKLTGLYSVVLLSTLVIMSIASSLMLSFGLVSNLNNSLAEDIIEALNTLSTIPSDEYPQALAELEDKSVSSFFVYDLNSKSLIGDSPSNTVIQETLRGITDWQTGINSHSMNSVDGQSRLYLISLTPGSDKLVVVARDTAYIQAALKTYRNILFMTLPGALIIAAIAGWVLANSSLRQVRVITDTAEKIDPAKLEERIPVKHRDELGRLSGTLNALFDRIHGFIQRQHRFTADASHDLTAPLTGIRSSAEVALMKERTPEEYRQSLENIIGRTDKMQAIVDDLMTLAGLDAGPRPAKSAELELSKLAEEAVNRWQAPAANEDIELTAEIKPGVSIFGEPEQFDRLLDNLLSNAVKYTPPGGKVNLTLAQQDGEIIIRVTDTGIGISPEHLPHLGERFYRIDRRVEGTGLGLSIVQGTAQIYRGGMEVESAPGEGSTFRIILPDGSGS</sequence>
<keyword evidence="15" id="KW-1185">Reference proteome</keyword>
<dbReference type="SUPFAM" id="SSF158472">
    <property type="entry name" value="HAMP domain-like"/>
    <property type="match status" value="1"/>
</dbReference>
<dbReference type="PROSITE" id="PS50885">
    <property type="entry name" value="HAMP"/>
    <property type="match status" value="1"/>
</dbReference>
<evidence type="ECO:0000259" key="13">
    <source>
        <dbReference type="PROSITE" id="PS50885"/>
    </source>
</evidence>
<dbReference type="CDD" id="cd00082">
    <property type="entry name" value="HisKA"/>
    <property type="match status" value="1"/>
</dbReference>
<dbReference type="SMART" id="SM00387">
    <property type="entry name" value="HATPase_c"/>
    <property type="match status" value="1"/>
</dbReference>
<dbReference type="Gene3D" id="6.10.340.10">
    <property type="match status" value="1"/>
</dbReference>
<dbReference type="PANTHER" id="PTHR45436:SF5">
    <property type="entry name" value="SENSOR HISTIDINE KINASE TRCS"/>
    <property type="match status" value="1"/>
</dbReference>
<feature type="domain" description="HAMP" evidence="13">
    <location>
        <begin position="177"/>
        <end position="229"/>
    </location>
</feature>
<evidence type="ECO:0000256" key="7">
    <source>
        <dbReference type="ARBA" id="ARBA00022777"/>
    </source>
</evidence>
<dbReference type="GO" id="GO:0005524">
    <property type="term" value="F:ATP binding"/>
    <property type="evidence" value="ECO:0007669"/>
    <property type="project" value="UniProtKB-KW"/>
</dbReference>
<dbReference type="InterPro" id="IPR036097">
    <property type="entry name" value="HisK_dim/P_sf"/>
</dbReference>
<evidence type="ECO:0000259" key="12">
    <source>
        <dbReference type="PROSITE" id="PS50109"/>
    </source>
</evidence>
<dbReference type="EMBL" id="CP146612">
    <property type="protein sequence ID" value="WWX26076.1"/>
    <property type="molecule type" value="Genomic_DNA"/>
</dbReference>
<protein>
    <recommendedName>
        <fullName evidence="3">histidine kinase</fullName>
        <ecNumber evidence="3">2.7.13.3</ecNumber>
    </recommendedName>
</protein>
<dbReference type="CDD" id="cd06225">
    <property type="entry name" value="HAMP"/>
    <property type="match status" value="1"/>
</dbReference>
<reference evidence="14 15" key="1">
    <citation type="submission" date="2024-03" db="EMBL/GenBank/DDBJ databases">
        <title>A Dehalogenimonas Isolated from Estuarine Sediments Dihaloeliminates Chlorinated Alkanes.</title>
        <authorList>
            <person name="Yang Y."/>
            <person name="Wang H."/>
        </authorList>
    </citation>
    <scope>NUCLEOTIDE SEQUENCE [LARGE SCALE GENOMIC DNA]</scope>
    <source>
        <strain evidence="14 15">W</strain>
    </source>
</reference>
<feature type="transmembrane region" description="Helical" evidence="11">
    <location>
        <begin position="12"/>
        <end position="35"/>
    </location>
</feature>
<keyword evidence="14" id="KW-0547">Nucleotide-binding</keyword>
<dbReference type="Pfam" id="PF02518">
    <property type="entry name" value="HATPase_c"/>
    <property type="match status" value="1"/>
</dbReference>
<evidence type="ECO:0000256" key="1">
    <source>
        <dbReference type="ARBA" id="ARBA00000085"/>
    </source>
</evidence>
<dbReference type="RefSeq" id="WP_338738880.1">
    <property type="nucleotide sequence ID" value="NZ_CP146612.1"/>
</dbReference>
<dbReference type="PROSITE" id="PS50109">
    <property type="entry name" value="HIS_KIN"/>
    <property type="match status" value="1"/>
</dbReference>
<keyword evidence="9" id="KW-0902">Two-component regulatory system</keyword>
<keyword evidence="7" id="KW-0418">Kinase</keyword>
<keyword evidence="14" id="KW-0067">ATP-binding</keyword>
<keyword evidence="5" id="KW-0808">Transferase</keyword>
<keyword evidence="10 11" id="KW-0472">Membrane</keyword>
<dbReference type="InterPro" id="IPR003660">
    <property type="entry name" value="HAMP_dom"/>
</dbReference>
<evidence type="ECO:0000256" key="8">
    <source>
        <dbReference type="ARBA" id="ARBA00022989"/>
    </source>
</evidence>
<feature type="transmembrane region" description="Helical" evidence="11">
    <location>
        <begin position="156"/>
        <end position="176"/>
    </location>
</feature>
<dbReference type="Proteomes" id="UP001375370">
    <property type="component" value="Chromosome"/>
</dbReference>
<dbReference type="InterPro" id="IPR005467">
    <property type="entry name" value="His_kinase_dom"/>
</dbReference>
<feature type="domain" description="Histidine kinase" evidence="12">
    <location>
        <begin position="237"/>
        <end position="449"/>
    </location>
</feature>
<evidence type="ECO:0000256" key="3">
    <source>
        <dbReference type="ARBA" id="ARBA00012438"/>
    </source>
</evidence>
<dbReference type="InterPro" id="IPR003661">
    <property type="entry name" value="HisK_dim/P_dom"/>
</dbReference>
<dbReference type="InterPro" id="IPR036890">
    <property type="entry name" value="HATPase_C_sf"/>
</dbReference>
<dbReference type="SUPFAM" id="SSF47384">
    <property type="entry name" value="Homodimeric domain of signal transducing histidine kinase"/>
    <property type="match status" value="1"/>
</dbReference>
<dbReference type="InterPro" id="IPR050428">
    <property type="entry name" value="TCS_sensor_his_kinase"/>
</dbReference>
<keyword evidence="8 11" id="KW-1133">Transmembrane helix</keyword>
<evidence type="ECO:0000256" key="6">
    <source>
        <dbReference type="ARBA" id="ARBA00022692"/>
    </source>
</evidence>